<feature type="active site" description="Proton donor" evidence="6">
    <location>
        <position position="112"/>
    </location>
</feature>
<comment type="function">
    <text evidence="6">Catalyzes the transfer of a formyl group from 10-formyltetrahydrofolate to 5-phospho-ribosyl-glycinamide (GAR), producing 5-phospho-ribosyl-N-formylglycinamide (FGAR) and tetrahydrofolate.</text>
</comment>
<dbReference type="SUPFAM" id="SSF53328">
    <property type="entry name" value="Formyltransferase"/>
    <property type="match status" value="1"/>
</dbReference>
<dbReference type="GO" id="GO:0005829">
    <property type="term" value="C:cytosol"/>
    <property type="evidence" value="ECO:0007669"/>
    <property type="project" value="TreeGrafter"/>
</dbReference>
<dbReference type="PROSITE" id="PS00373">
    <property type="entry name" value="GART"/>
    <property type="match status" value="1"/>
</dbReference>
<evidence type="ECO:0000259" key="7">
    <source>
        <dbReference type="Pfam" id="PF00551"/>
    </source>
</evidence>
<dbReference type="PANTHER" id="PTHR43369">
    <property type="entry name" value="PHOSPHORIBOSYLGLYCINAMIDE FORMYLTRANSFERASE"/>
    <property type="match status" value="1"/>
</dbReference>
<dbReference type="RefSeq" id="WP_133818174.1">
    <property type="nucleotide sequence ID" value="NZ_SNZH01000004.1"/>
</dbReference>
<organism evidence="8 9">
    <name type="scientific">Tahibacter aquaticus</name>
    <dbReference type="NCBI Taxonomy" id="520092"/>
    <lineage>
        <taxon>Bacteria</taxon>
        <taxon>Pseudomonadati</taxon>
        <taxon>Pseudomonadota</taxon>
        <taxon>Gammaproteobacteria</taxon>
        <taxon>Lysobacterales</taxon>
        <taxon>Rhodanobacteraceae</taxon>
        <taxon>Tahibacter</taxon>
    </lineage>
</organism>
<dbReference type="Gene3D" id="3.40.50.170">
    <property type="entry name" value="Formyl transferase, N-terminal domain"/>
    <property type="match status" value="1"/>
</dbReference>
<feature type="binding site" evidence="6">
    <location>
        <position position="68"/>
    </location>
    <ligand>
        <name>(6R)-10-formyltetrahydrofolate</name>
        <dbReference type="ChEBI" id="CHEBI:195366"/>
    </ligand>
</feature>
<comment type="similarity">
    <text evidence="4 6">Belongs to the GART family.</text>
</comment>
<comment type="pathway">
    <text evidence="1 6">Purine metabolism; IMP biosynthesis via de novo pathway; N(2)-formyl-N(1)-(5-phospho-D-ribosyl)glycinamide from N(1)-(5-phospho-D-ribosyl)glycinamide (10-formyl THF route): step 1/1.</text>
</comment>
<dbReference type="EC" id="2.1.2.2" evidence="6"/>
<dbReference type="Proteomes" id="UP000295293">
    <property type="component" value="Unassembled WGS sequence"/>
</dbReference>
<gene>
    <name evidence="6" type="primary">purN</name>
    <name evidence="8" type="ORF">DFR29_104239</name>
</gene>
<feature type="binding site" evidence="6">
    <location>
        <begin position="15"/>
        <end position="17"/>
    </location>
    <ligand>
        <name>N(1)-(5-phospho-beta-D-ribosyl)glycinamide</name>
        <dbReference type="ChEBI" id="CHEBI:143788"/>
    </ligand>
</feature>
<comment type="catalytic activity">
    <reaction evidence="5 6">
        <text>N(1)-(5-phospho-beta-D-ribosyl)glycinamide + (6R)-10-formyltetrahydrofolate = N(2)-formyl-N(1)-(5-phospho-beta-D-ribosyl)glycinamide + (6S)-5,6,7,8-tetrahydrofolate + H(+)</text>
        <dbReference type="Rhea" id="RHEA:15053"/>
        <dbReference type="ChEBI" id="CHEBI:15378"/>
        <dbReference type="ChEBI" id="CHEBI:57453"/>
        <dbReference type="ChEBI" id="CHEBI:143788"/>
        <dbReference type="ChEBI" id="CHEBI:147286"/>
        <dbReference type="ChEBI" id="CHEBI:195366"/>
        <dbReference type="EC" id="2.1.2.2"/>
    </reaction>
</comment>
<dbReference type="InterPro" id="IPR004607">
    <property type="entry name" value="GART"/>
</dbReference>
<dbReference type="InterPro" id="IPR036477">
    <property type="entry name" value="Formyl_transf_N_sf"/>
</dbReference>
<dbReference type="EMBL" id="SNZH01000004">
    <property type="protein sequence ID" value="TDR45809.1"/>
    <property type="molecule type" value="Genomic_DNA"/>
</dbReference>
<dbReference type="GO" id="GO:0004644">
    <property type="term" value="F:phosphoribosylglycinamide formyltransferase activity"/>
    <property type="evidence" value="ECO:0007669"/>
    <property type="project" value="UniProtKB-UniRule"/>
</dbReference>
<evidence type="ECO:0000256" key="1">
    <source>
        <dbReference type="ARBA" id="ARBA00005054"/>
    </source>
</evidence>
<feature type="domain" description="Formyl transferase N-terminal" evidence="7">
    <location>
        <begin position="6"/>
        <end position="184"/>
    </location>
</feature>
<dbReference type="GO" id="GO:0006189">
    <property type="term" value="P:'de novo' IMP biosynthetic process"/>
    <property type="evidence" value="ECO:0007669"/>
    <property type="project" value="UniProtKB-UniRule"/>
</dbReference>
<dbReference type="AlphaFoldDB" id="A0A4R6Z2V4"/>
<dbReference type="NCBIfam" id="TIGR00639">
    <property type="entry name" value="PurN"/>
    <property type="match status" value="1"/>
</dbReference>
<dbReference type="Pfam" id="PF00551">
    <property type="entry name" value="Formyl_trans_N"/>
    <property type="match status" value="1"/>
</dbReference>
<evidence type="ECO:0000313" key="9">
    <source>
        <dbReference type="Proteomes" id="UP000295293"/>
    </source>
</evidence>
<dbReference type="OrthoDB" id="9806170at2"/>
<dbReference type="CDD" id="cd08645">
    <property type="entry name" value="FMT_core_GART"/>
    <property type="match status" value="1"/>
</dbReference>
<dbReference type="HAMAP" id="MF_01930">
    <property type="entry name" value="PurN"/>
    <property type="match status" value="1"/>
</dbReference>
<comment type="caution">
    <text evidence="8">The sequence shown here is derived from an EMBL/GenBank/DDBJ whole genome shotgun (WGS) entry which is preliminary data.</text>
</comment>
<proteinExistence type="inferred from homology"/>
<dbReference type="PANTHER" id="PTHR43369:SF2">
    <property type="entry name" value="PHOSPHORIBOSYLGLYCINAMIDE FORMYLTRANSFERASE"/>
    <property type="match status" value="1"/>
</dbReference>
<evidence type="ECO:0000256" key="6">
    <source>
        <dbReference type="HAMAP-Rule" id="MF_01930"/>
    </source>
</evidence>
<sequence>MSAVLRVAVLISGRGSNLGALIAAQRRGELPIEIVLVASNKTAAEGLRLAEANGIATLALDPASQPDRARYDAELFARVGAFAPDLIVLAGFMRVLDAAVLAPWAGRIINIHPSLLPKYAGLHTHKRALAAGDTVHGASVHFVTAELDGGPLLACSEITIEPGDSPDTLAQRLLPREHALLCRCVQWLAQGRAEWRDGTVHFDGVPLLQVLRV</sequence>
<feature type="binding site" evidence="6">
    <location>
        <position position="110"/>
    </location>
    <ligand>
        <name>(6R)-10-formyltetrahydrofolate</name>
        <dbReference type="ChEBI" id="CHEBI:195366"/>
    </ligand>
</feature>
<evidence type="ECO:0000256" key="5">
    <source>
        <dbReference type="ARBA" id="ARBA00047664"/>
    </source>
</evidence>
<keyword evidence="2 6" id="KW-0808">Transferase</keyword>
<reference evidence="8 9" key="1">
    <citation type="submission" date="2019-03" db="EMBL/GenBank/DDBJ databases">
        <title>Genomic Encyclopedia of Type Strains, Phase IV (KMG-IV): sequencing the most valuable type-strain genomes for metagenomic binning, comparative biology and taxonomic classification.</title>
        <authorList>
            <person name="Goeker M."/>
        </authorList>
    </citation>
    <scope>NUCLEOTIDE SEQUENCE [LARGE SCALE GENOMIC DNA]</scope>
    <source>
        <strain evidence="8 9">DSM 21667</strain>
    </source>
</reference>
<evidence type="ECO:0000256" key="2">
    <source>
        <dbReference type="ARBA" id="ARBA00022679"/>
    </source>
</evidence>
<evidence type="ECO:0000256" key="3">
    <source>
        <dbReference type="ARBA" id="ARBA00022755"/>
    </source>
</evidence>
<keyword evidence="3 6" id="KW-0658">Purine biosynthesis</keyword>
<dbReference type="InterPro" id="IPR001555">
    <property type="entry name" value="GART_AS"/>
</dbReference>
<evidence type="ECO:0000256" key="4">
    <source>
        <dbReference type="ARBA" id="ARBA00038440"/>
    </source>
</evidence>
<name>A0A4R6Z2V4_9GAMM</name>
<dbReference type="InterPro" id="IPR002376">
    <property type="entry name" value="Formyl_transf_N"/>
</dbReference>
<keyword evidence="9" id="KW-1185">Reference proteome</keyword>
<feature type="site" description="Raises pKa of active site His" evidence="6">
    <location>
        <position position="148"/>
    </location>
</feature>
<protein>
    <recommendedName>
        <fullName evidence="6">Phosphoribosylglycinamide formyltransferase</fullName>
        <ecNumber evidence="6">2.1.2.2</ecNumber>
    </recommendedName>
    <alternativeName>
        <fullName evidence="6">5'-phosphoribosylglycinamide transformylase</fullName>
    </alternativeName>
    <alternativeName>
        <fullName evidence="6">GAR transformylase</fullName>
        <shortName evidence="6">GART</shortName>
    </alternativeName>
</protein>
<evidence type="ECO:0000313" key="8">
    <source>
        <dbReference type="EMBL" id="TDR45809.1"/>
    </source>
</evidence>
<accession>A0A4R6Z2V4</accession>
<comment type="caution">
    <text evidence="6">Lacks conserved residue(s) required for the propagation of feature annotation.</text>
</comment>
<dbReference type="UniPathway" id="UPA00074">
    <property type="reaction ID" value="UER00126"/>
</dbReference>